<dbReference type="AlphaFoldDB" id="A0A8J2LGM9"/>
<dbReference type="SMART" id="SM00213">
    <property type="entry name" value="UBQ"/>
    <property type="match status" value="1"/>
</dbReference>
<dbReference type="GO" id="GO:0031593">
    <property type="term" value="F:polyubiquitin modification-dependent protein binding"/>
    <property type="evidence" value="ECO:0007669"/>
    <property type="project" value="TreeGrafter"/>
</dbReference>
<keyword evidence="3" id="KW-1185">Reference proteome</keyword>
<dbReference type="CDD" id="cd17039">
    <property type="entry name" value="Ubl_ubiquitin_like"/>
    <property type="match status" value="1"/>
</dbReference>
<dbReference type="GO" id="GO:0006511">
    <property type="term" value="P:ubiquitin-dependent protein catabolic process"/>
    <property type="evidence" value="ECO:0007669"/>
    <property type="project" value="TreeGrafter"/>
</dbReference>
<name>A0A8J2LGM9_9HEXA</name>
<sequence length="331" mass="37622">MMASEKVKTNPEKRKEYPQSRLKLLLHKNVLKVPAMGTAISVVTVSKDGSRNLLPLVCSNTTSKILATFDEPQVDLEVSIDNSLSPQNMNFSLEVQNILSRFEVNKHSYATLRNLRQRKLQIVPQSSKAGQASIRSFAKSEGISHETAAHVMSQMTFYVAYAKRDREINLYDIQIHDIWRGKKFLVEVVKQDTVQSLKLLIQNENRVPPSEQRLIYRGKILQDDQTLQNYEIIKSSKLSLVTGAESIRLDSGSIIAPTGDAEEASSRQLTTKLKHFKGQGTNSMEGGTERGIIVFKDSPGQPYRFRRFECDRNTRIRPFVIEFRYSKNNNS</sequence>
<dbReference type="InterPro" id="IPR015496">
    <property type="entry name" value="Ubiquilin"/>
</dbReference>
<dbReference type="EMBL" id="CAJVCH010560250">
    <property type="protein sequence ID" value="CAG7831383.1"/>
    <property type="molecule type" value="Genomic_DNA"/>
</dbReference>
<evidence type="ECO:0000259" key="1">
    <source>
        <dbReference type="PROSITE" id="PS50053"/>
    </source>
</evidence>
<feature type="domain" description="Ubiquitin-like" evidence="1">
    <location>
        <begin position="171"/>
        <end position="241"/>
    </location>
</feature>
<dbReference type="Proteomes" id="UP000708208">
    <property type="component" value="Unassembled WGS sequence"/>
</dbReference>
<accession>A0A8J2LGM9</accession>
<dbReference type="PANTHER" id="PTHR10677">
    <property type="entry name" value="UBIQUILIN"/>
    <property type="match status" value="1"/>
</dbReference>
<dbReference type="PANTHER" id="PTHR10677:SF3">
    <property type="entry name" value="FI07626P-RELATED"/>
    <property type="match status" value="1"/>
</dbReference>
<dbReference type="InterPro" id="IPR000626">
    <property type="entry name" value="Ubiquitin-like_dom"/>
</dbReference>
<proteinExistence type="predicted"/>
<evidence type="ECO:0000313" key="2">
    <source>
        <dbReference type="EMBL" id="CAG7831383.1"/>
    </source>
</evidence>
<comment type="caution">
    <text evidence="2">The sequence shown here is derived from an EMBL/GenBank/DDBJ whole genome shotgun (WGS) entry which is preliminary data.</text>
</comment>
<reference evidence="2" key="1">
    <citation type="submission" date="2021-06" db="EMBL/GenBank/DDBJ databases">
        <authorList>
            <person name="Hodson N. C."/>
            <person name="Mongue J. A."/>
            <person name="Jaron S. K."/>
        </authorList>
    </citation>
    <scope>NUCLEOTIDE SEQUENCE</scope>
</reference>
<organism evidence="2 3">
    <name type="scientific">Allacma fusca</name>
    <dbReference type="NCBI Taxonomy" id="39272"/>
    <lineage>
        <taxon>Eukaryota</taxon>
        <taxon>Metazoa</taxon>
        <taxon>Ecdysozoa</taxon>
        <taxon>Arthropoda</taxon>
        <taxon>Hexapoda</taxon>
        <taxon>Collembola</taxon>
        <taxon>Symphypleona</taxon>
        <taxon>Sminthuridae</taxon>
        <taxon>Allacma</taxon>
    </lineage>
</organism>
<dbReference type="Pfam" id="PF00240">
    <property type="entry name" value="ubiquitin"/>
    <property type="match status" value="1"/>
</dbReference>
<dbReference type="GO" id="GO:0005829">
    <property type="term" value="C:cytosol"/>
    <property type="evidence" value="ECO:0007669"/>
    <property type="project" value="TreeGrafter"/>
</dbReference>
<gene>
    <name evidence="2" type="ORF">AFUS01_LOCUS41129</name>
</gene>
<protein>
    <recommendedName>
        <fullName evidence="1">Ubiquitin-like domain-containing protein</fullName>
    </recommendedName>
</protein>
<evidence type="ECO:0000313" key="3">
    <source>
        <dbReference type="Proteomes" id="UP000708208"/>
    </source>
</evidence>
<dbReference type="PROSITE" id="PS50053">
    <property type="entry name" value="UBIQUITIN_2"/>
    <property type="match status" value="1"/>
</dbReference>
<dbReference type="OrthoDB" id="417450at2759"/>